<dbReference type="GeneID" id="300269444"/>
<sequence length="282" mass="32286">MDSARLSNSSFQPLSLLTYSESSKLTFRPFPHLQVDHALPEATYAKLAATFPPLESFHPDAASLDNRVLRIPAKQVIAEPGFSAEWKSFMAYHTSKSFWLEFLSIIGNDIKRKYPALEKQAGKPLEQWRVVRRGEGSGDVALDALLVVNTPVKGRASRVKGPHVDHRNKLWTGLFYMREENDTTSGGNLELFSARPDLRYDHHAVSRKQVVQEAEINYIPNRFVGFINGPEALHAVSPRPKTHAIRRYVDFVIELPRPVFELPQMGLFKRFWFRSIMREKTR</sequence>
<evidence type="ECO:0000313" key="1">
    <source>
        <dbReference type="EMBL" id="SPZ04884.1"/>
    </source>
</evidence>
<accession>A0A2X2CC26</accession>
<gene>
    <name evidence="1" type="ORF">NCTC11842_01404</name>
</gene>
<name>A0A2X2CC26_PSELU</name>
<evidence type="ECO:0008006" key="3">
    <source>
        <dbReference type="Google" id="ProtNLM"/>
    </source>
</evidence>
<proteinExistence type="predicted"/>
<dbReference type="AlphaFoldDB" id="A0A2X2CC26"/>
<evidence type="ECO:0000313" key="2">
    <source>
        <dbReference type="Proteomes" id="UP000250443"/>
    </source>
</evidence>
<dbReference type="RefSeq" id="WP_112297643.1">
    <property type="nucleotide sequence ID" value="NZ_DALZQD010000060.1"/>
</dbReference>
<dbReference type="Proteomes" id="UP000250443">
    <property type="component" value="Unassembled WGS sequence"/>
</dbReference>
<protein>
    <recommendedName>
        <fullName evidence="3">2OG-Fe(II) oxygenase</fullName>
    </recommendedName>
</protein>
<organism evidence="1 2">
    <name type="scientific">Pseudomonas luteola</name>
    <dbReference type="NCBI Taxonomy" id="47886"/>
    <lineage>
        <taxon>Bacteria</taxon>
        <taxon>Pseudomonadati</taxon>
        <taxon>Pseudomonadota</taxon>
        <taxon>Gammaproteobacteria</taxon>
        <taxon>Pseudomonadales</taxon>
        <taxon>Pseudomonadaceae</taxon>
        <taxon>Pseudomonas</taxon>
    </lineage>
</organism>
<dbReference type="Gene3D" id="2.60.120.620">
    <property type="entry name" value="q2cbj1_9rhob like domain"/>
    <property type="match status" value="1"/>
</dbReference>
<dbReference type="EMBL" id="UAUF01000010">
    <property type="protein sequence ID" value="SPZ04884.1"/>
    <property type="molecule type" value="Genomic_DNA"/>
</dbReference>
<reference evidence="1 2" key="1">
    <citation type="submission" date="2018-06" db="EMBL/GenBank/DDBJ databases">
        <authorList>
            <consortium name="Pathogen Informatics"/>
            <person name="Doyle S."/>
        </authorList>
    </citation>
    <scope>NUCLEOTIDE SEQUENCE [LARGE SCALE GENOMIC DNA]</scope>
    <source>
        <strain evidence="1 2">NCTC11842</strain>
    </source>
</reference>